<proteinExistence type="predicted"/>
<sequence length="195" mass="21481">MNPNRITTLLHCVRLTSLITAIVIVIGSLCLYSSNALPLNITDDGKEDIKTWILQSITDRRLISTLVAAQASIFCPLFVLLNPSSLSSKPTAQITEPTSATTSLVEMVCQLLMPLGLALSWMFSILFDLKTTDLIGQGDVCLLEDVGCVLFGFVYGLKYAIVILFAIETSLVILFFIVTRFHSRQIQLPTDEPKN</sequence>
<dbReference type="OrthoDB" id="2340007at2759"/>
<comment type="caution">
    <text evidence="2">The sequence shown here is derived from an EMBL/GenBank/DDBJ whole genome shotgun (WGS) entry which is preliminary data.</text>
</comment>
<name>A0A8H7URF9_9FUNG</name>
<keyword evidence="1" id="KW-0812">Transmembrane</keyword>
<accession>A0A8H7URF9</accession>
<feature type="transmembrane region" description="Helical" evidence="1">
    <location>
        <begin position="104"/>
        <end position="127"/>
    </location>
</feature>
<feature type="transmembrane region" description="Helical" evidence="1">
    <location>
        <begin position="12"/>
        <end position="34"/>
    </location>
</feature>
<feature type="transmembrane region" description="Helical" evidence="1">
    <location>
        <begin position="159"/>
        <end position="178"/>
    </location>
</feature>
<reference evidence="2" key="1">
    <citation type="submission" date="2020-12" db="EMBL/GenBank/DDBJ databases">
        <title>Metabolic potential, ecology and presence of endohyphal bacteria is reflected in genomic diversity of Mucoromycotina.</title>
        <authorList>
            <person name="Muszewska A."/>
            <person name="Okrasinska A."/>
            <person name="Steczkiewicz K."/>
            <person name="Drgas O."/>
            <person name="Orlowska M."/>
            <person name="Perlinska-Lenart U."/>
            <person name="Aleksandrzak-Piekarczyk T."/>
            <person name="Szatraj K."/>
            <person name="Zielenkiewicz U."/>
            <person name="Pilsyk S."/>
            <person name="Malc E."/>
            <person name="Mieczkowski P."/>
            <person name="Kruszewska J.S."/>
            <person name="Biernat P."/>
            <person name="Pawlowska J."/>
        </authorList>
    </citation>
    <scope>NUCLEOTIDE SEQUENCE</scope>
    <source>
        <strain evidence="2">WA0000017839</strain>
    </source>
</reference>
<evidence type="ECO:0000313" key="3">
    <source>
        <dbReference type="Proteomes" id="UP000603453"/>
    </source>
</evidence>
<evidence type="ECO:0000313" key="2">
    <source>
        <dbReference type="EMBL" id="KAG2195816.1"/>
    </source>
</evidence>
<dbReference type="EMBL" id="JAEPRD010000161">
    <property type="protein sequence ID" value="KAG2195816.1"/>
    <property type="molecule type" value="Genomic_DNA"/>
</dbReference>
<evidence type="ECO:0000256" key="1">
    <source>
        <dbReference type="SAM" id="Phobius"/>
    </source>
</evidence>
<keyword evidence="1" id="KW-0472">Membrane</keyword>
<organism evidence="2 3">
    <name type="scientific">Mucor saturninus</name>
    <dbReference type="NCBI Taxonomy" id="64648"/>
    <lineage>
        <taxon>Eukaryota</taxon>
        <taxon>Fungi</taxon>
        <taxon>Fungi incertae sedis</taxon>
        <taxon>Mucoromycota</taxon>
        <taxon>Mucoromycotina</taxon>
        <taxon>Mucoromycetes</taxon>
        <taxon>Mucorales</taxon>
        <taxon>Mucorineae</taxon>
        <taxon>Mucoraceae</taxon>
        <taxon>Mucor</taxon>
    </lineage>
</organism>
<evidence type="ECO:0008006" key="4">
    <source>
        <dbReference type="Google" id="ProtNLM"/>
    </source>
</evidence>
<dbReference type="AlphaFoldDB" id="A0A8H7URF9"/>
<dbReference type="Proteomes" id="UP000603453">
    <property type="component" value="Unassembled WGS sequence"/>
</dbReference>
<feature type="transmembrane region" description="Helical" evidence="1">
    <location>
        <begin position="62"/>
        <end position="83"/>
    </location>
</feature>
<keyword evidence="1" id="KW-1133">Transmembrane helix</keyword>
<protein>
    <recommendedName>
        <fullName evidence="4">Transmembrane protein</fullName>
    </recommendedName>
</protein>
<keyword evidence="3" id="KW-1185">Reference proteome</keyword>
<gene>
    <name evidence="2" type="ORF">INT47_010026</name>
</gene>